<feature type="compositionally biased region" description="Basic and acidic residues" evidence="1">
    <location>
        <begin position="24"/>
        <end position="44"/>
    </location>
</feature>
<dbReference type="AlphaFoldDB" id="A0A6J4JFN6"/>
<dbReference type="EMBL" id="CADCTB010000219">
    <property type="protein sequence ID" value="CAA9276919.1"/>
    <property type="molecule type" value="Genomic_DNA"/>
</dbReference>
<reference evidence="2" key="1">
    <citation type="submission" date="2020-02" db="EMBL/GenBank/DDBJ databases">
        <authorList>
            <person name="Meier V. D."/>
        </authorList>
    </citation>
    <scope>NUCLEOTIDE SEQUENCE</scope>
    <source>
        <strain evidence="2">AVDCRST_MAG10</strain>
    </source>
</reference>
<proteinExistence type="predicted"/>
<evidence type="ECO:0000313" key="2">
    <source>
        <dbReference type="EMBL" id="CAA9276919.1"/>
    </source>
</evidence>
<gene>
    <name evidence="2" type="ORF">AVDCRST_MAG10-3643</name>
</gene>
<evidence type="ECO:0000256" key="1">
    <source>
        <dbReference type="SAM" id="MobiDB-lite"/>
    </source>
</evidence>
<accession>A0A6J4JFN6</accession>
<name>A0A6J4JFN6_9ACTN</name>
<organism evidence="2">
    <name type="scientific">uncultured Acidimicrobiales bacterium</name>
    <dbReference type="NCBI Taxonomy" id="310071"/>
    <lineage>
        <taxon>Bacteria</taxon>
        <taxon>Bacillati</taxon>
        <taxon>Actinomycetota</taxon>
        <taxon>Acidimicrobiia</taxon>
        <taxon>Acidimicrobiales</taxon>
        <taxon>environmental samples</taxon>
    </lineage>
</organism>
<protein>
    <submittedName>
        <fullName evidence="2">Uncharacterized protein</fullName>
    </submittedName>
</protein>
<feature type="non-terminal residue" evidence="2">
    <location>
        <position position="125"/>
    </location>
</feature>
<feature type="non-terminal residue" evidence="2">
    <location>
        <position position="1"/>
    </location>
</feature>
<feature type="region of interest" description="Disordered" evidence="1">
    <location>
        <begin position="1"/>
        <end position="98"/>
    </location>
</feature>
<sequence length="125" mass="13445">ASGDPAPTAGDAPHGGARSASDVRTGDARGHDAVRGSGCHERCGRRWRRGSPELARAGGDGLGAGPRLHHRVQRADQPRHWSMGRRQPPERLEADSQPLGVVPGTAVVAAAHRLRLHLRRFRLRV</sequence>